<feature type="chain" id="PRO_5046860499" evidence="8">
    <location>
        <begin position="20"/>
        <end position="182"/>
    </location>
</feature>
<dbReference type="RefSeq" id="WP_249736966.1">
    <property type="nucleotide sequence ID" value="NZ_JAKNCJ010000002.1"/>
</dbReference>
<evidence type="ECO:0000256" key="6">
    <source>
        <dbReference type="SAM" id="MobiDB-lite"/>
    </source>
</evidence>
<feature type="compositionally biased region" description="Basic and acidic residues" evidence="6">
    <location>
        <begin position="112"/>
        <end position="129"/>
    </location>
</feature>
<evidence type="ECO:0000259" key="9">
    <source>
        <dbReference type="Pfam" id="PF13396"/>
    </source>
</evidence>
<feature type="compositionally biased region" description="Low complexity" evidence="6">
    <location>
        <begin position="130"/>
        <end position="149"/>
    </location>
</feature>
<feature type="domain" description="Cardiolipin synthase N-terminal" evidence="9">
    <location>
        <begin position="12"/>
        <end position="56"/>
    </location>
</feature>
<evidence type="ECO:0000256" key="3">
    <source>
        <dbReference type="ARBA" id="ARBA00022692"/>
    </source>
</evidence>
<comment type="caution">
    <text evidence="10">The sequence shown here is derived from an EMBL/GenBank/DDBJ whole genome shotgun (WGS) entry which is preliminary data.</text>
</comment>
<evidence type="ECO:0000313" key="10">
    <source>
        <dbReference type="EMBL" id="MCL6422852.1"/>
    </source>
</evidence>
<dbReference type="EMBL" id="JAKNCJ010000002">
    <property type="protein sequence ID" value="MCL6422852.1"/>
    <property type="molecule type" value="Genomic_DNA"/>
</dbReference>
<feature type="transmembrane region" description="Helical" evidence="7">
    <location>
        <begin position="35"/>
        <end position="55"/>
    </location>
</feature>
<dbReference type="Pfam" id="PF13396">
    <property type="entry name" value="PLDc_N"/>
    <property type="match status" value="1"/>
</dbReference>
<organism evidence="10 11">
    <name type="scientific">Brachybacterium equifaecis</name>
    <dbReference type="NCBI Taxonomy" id="2910770"/>
    <lineage>
        <taxon>Bacteria</taxon>
        <taxon>Bacillati</taxon>
        <taxon>Actinomycetota</taxon>
        <taxon>Actinomycetes</taxon>
        <taxon>Micrococcales</taxon>
        <taxon>Dermabacteraceae</taxon>
        <taxon>Brachybacterium</taxon>
    </lineage>
</organism>
<feature type="signal peptide" evidence="8">
    <location>
        <begin position="1"/>
        <end position="19"/>
    </location>
</feature>
<keyword evidence="11" id="KW-1185">Reference proteome</keyword>
<evidence type="ECO:0000313" key="11">
    <source>
        <dbReference type="Proteomes" id="UP001203761"/>
    </source>
</evidence>
<protein>
    <submittedName>
        <fullName evidence="10">PLD nuclease N-terminal domain-containing protein</fullName>
    </submittedName>
</protein>
<comment type="subcellular location">
    <subcellularLocation>
        <location evidence="1">Cell membrane</location>
        <topology evidence="1">Multi-pass membrane protein</topology>
    </subcellularLocation>
</comment>
<name>A0ABT0QYX5_9MICO</name>
<gene>
    <name evidence="10" type="ORF">Bequi_05535</name>
</gene>
<keyword evidence="2" id="KW-1003">Cell membrane</keyword>
<evidence type="ECO:0000256" key="2">
    <source>
        <dbReference type="ARBA" id="ARBA00022475"/>
    </source>
</evidence>
<evidence type="ECO:0000256" key="7">
    <source>
        <dbReference type="SAM" id="Phobius"/>
    </source>
</evidence>
<sequence length="182" mass="19179">MLRAVLAIASIALTIFALADCIQSRDEQVRGIPKWAWIILIVLVPWIGPITWLLIGKDREAGAGGSYDSPYGAAGMRPGQSASGGPLRRGGRSGGSARSRRQGPLAPDEDPEFLRKLDEDIRRERRAKAAQEAADSADTADGATGASEDPATGEDLRPEVPGVGEHPRPEDPDAAPPSAPRG</sequence>
<evidence type="ECO:0000256" key="1">
    <source>
        <dbReference type="ARBA" id="ARBA00004651"/>
    </source>
</evidence>
<feature type="region of interest" description="Disordered" evidence="6">
    <location>
        <begin position="70"/>
        <end position="182"/>
    </location>
</feature>
<evidence type="ECO:0000256" key="5">
    <source>
        <dbReference type="ARBA" id="ARBA00023136"/>
    </source>
</evidence>
<accession>A0ABT0QYX5</accession>
<keyword evidence="5 7" id="KW-0472">Membrane</keyword>
<proteinExistence type="predicted"/>
<evidence type="ECO:0000256" key="8">
    <source>
        <dbReference type="SAM" id="SignalP"/>
    </source>
</evidence>
<evidence type="ECO:0000256" key="4">
    <source>
        <dbReference type="ARBA" id="ARBA00022989"/>
    </source>
</evidence>
<reference evidence="10" key="1">
    <citation type="submission" date="2022-02" db="EMBL/GenBank/DDBJ databases">
        <authorList>
            <person name="Lee M."/>
            <person name="Kim S.-J."/>
            <person name="Jung M.-Y."/>
        </authorList>
    </citation>
    <scope>NUCLEOTIDE SEQUENCE</scope>
    <source>
        <strain evidence="10">JHP9</strain>
    </source>
</reference>
<keyword evidence="8" id="KW-0732">Signal</keyword>
<keyword evidence="4 7" id="KW-1133">Transmembrane helix</keyword>
<dbReference type="InterPro" id="IPR027379">
    <property type="entry name" value="CLS_N"/>
</dbReference>
<keyword evidence="3 7" id="KW-0812">Transmembrane</keyword>
<dbReference type="Proteomes" id="UP001203761">
    <property type="component" value="Unassembled WGS sequence"/>
</dbReference>